<keyword evidence="2" id="KW-0804">Transcription</keyword>
<feature type="transmembrane region" description="Helical" evidence="4">
    <location>
        <begin position="185"/>
        <end position="203"/>
    </location>
</feature>
<feature type="compositionally biased region" description="Basic and acidic residues" evidence="3">
    <location>
        <begin position="104"/>
        <end position="122"/>
    </location>
</feature>
<evidence type="ECO:0000256" key="4">
    <source>
        <dbReference type="SAM" id="Phobius"/>
    </source>
</evidence>
<evidence type="ECO:0000256" key="3">
    <source>
        <dbReference type="SAM" id="MobiDB-lite"/>
    </source>
</evidence>
<feature type="region of interest" description="Disordered" evidence="3">
    <location>
        <begin position="208"/>
        <end position="268"/>
    </location>
</feature>
<feature type="region of interest" description="Disordered" evidence="3">
    <location>
        <begin position="1"/>
        <end position="26"/>
    </location>
</feature>
<sequence>MTSPSDRDRHPDVEEISDYTEGLLPPSRTAEIGRHLDECADCADIHRSLREIRNLLGTLPASSPIPTDVAERIDAALAAEALLDSTRQPPALHGPRALPENGAADDRSSATVERLGRGDARSDGQATEPEEAGTASEAVSTVGGPHVSRETSRSSRTPGTQGRSTTGPGRNATGPGRTPRRRRSVALGAALGVAVIGASVLLFQGTDGKTPVTSADRPASSRASATANADEFSGSRLETRVDTLLTAKPSGTPRSAPGTQSNSADTGAATNQPLMQALPEVPRCVQQGTGRTEAVLAAQQGTYRGTPAYLLVLANPSDDTTVRVYVIDSSCVGATPPVKGAVLETETLPRR</sequence>
<comment type="caution">
    <text evidence="6">The sequence shown here is derived from an EMBL/GenBank/DDBJ whole genome shotgun (WGS) entry which is preliminary data.</text>
</comment>
<dbReference type="EMBL" id="BAABEP010000010">
    <property type="protein sequence ID" value="GAA3722967.1"/>
    <property type="molecule type" value="Genomic_DNA"/>
</dbReference>
<dbReference type="Pfam" id="PF13490">
    <property type="entry name" value="zf-HC2"/>
    <property type="match status" value="1"/>
</dbReference>
<accession>A0ABP7ET88</accession>
<feature type="compositionally biased region" description="Basic and acidic residues" evidence="3">
    <location>
        <begin position="1"/>
        <end position="13"/>
    </location>
</feature>
<gene>
    <name evidence="6" type="ORF">GCM10023082_21100</name>
</gene>
<keyword evidence="4" id="KW-1133">Transmembrane helix</keyword>
<keyword evidence="7" id="KW-1185">Reference proteome</keyword>
<evidence type="ECO:0000256" key="2">
    <source>
        <dbReference type="ARBA" id="ARBA00023163"/>
    </source>
</evidence>
<protein>
    <recommendedName>
        <fullName evidence="5">Putative zinc-finger domain-containing protein</fullName>
    </recommendedName>
</protein>
<feature type="compositionally biased region" description="Low complexity" evidence="3">
    <location>
        <begin position="213"/>
        <end position="230"/>
    </location>
</feature>
<evidence type="ECO:0000313" key="7">
    <source>
        <dbReference type="Proteomes" id="UP001499884"/>
    </source>
</evidence>
<dbReference type="RefSeq" id="WP_345644404.1">
    <property type="nucleotide sequence ID" value="NZ_BAABEP010000010.1"/>
</dbReference>
<evidence type="ECO:0000256" key="1">
    <source>
        <dbReference type="ARBA" id="ARBA00023015"/>
    </source>
</evidence>
<evidence type="ECO:0000259" key="5">
    <source>
        <dbReference type="Pfam" id="PF13490"/>
    </source>
</evidence>
<feature type="compositionally biased region" description="Low complexity" evidence="3">
    <location>
        <begin position="165"/>
        <end position="177"/>
    </location>
</feature>
<proteinExistence type="predicted"/>
<dbReference type="InterPro" id="IPR027383">
    <property type="entry name" value="Znf_put"/>
</dbReference>
<dbReference type="InterPro" id="IPR041916">
    <property type="entry name" value="Anti_sigma_zinc_sf"/>
</dbReference>
<keyword evidence="4" id="KW-0472">Membrane</keyword>
<organism evidence="6 7">
    <name type="scientific">Streptomyces tremellae</name>
    <dbReference type="NCBI Taxonomy" id="1124239"/>
    <lineage>
        <taxon>Bacteria</taxon>
        <taxon>Bacillati</taxon>
        <taxon>Actinomycetota</taxon>
        <taxon>Actinomycetes</taxon>
        <taxon>Kitasatosporales</taxon>
        <taxon>Streptomycetaceae</taxon>
        <taxon>Streptomyces</taxon>
    </lineage>
</organism>
<feature type="domain" description="Putative zinc-finger" evidence="5">
    <location>
        <begin position="14"/>
        <end position="43"/>
    </location>
</feature>
<dbReference type="Gene3D" id="1.10.10.1320">
    <property type="entry name" value="Anti-sigma factor, zinc-finger domain"/>
    <property type="match status" value="1"/>
</dbReference>
<reference evidence="7" key="1">
    <citation type="journal article" date="2019" name="Int. J. Syst. Evol. Microbiol.">
        <title>The Global Catalogue of Microorganisms (GCM) 10K type strain sequencing project: providing services to taxonomists for standard genome sequencing and annotation.</title>
        <authorList>
            <consortium name="The Broad Institute Genomics Platform"/>
            <consortium name="The Broad Institute Genome Sequencing Center for Infectious Disease"/>
            <person name="Wu L."/>
            <person name="Ma J."/>
        </authorList>
    </citation>
    <scope>NUCLEOTIDE SEQUENCE [LARGE SCALE GENOMIC DNA]</scope>
    <source>
        <strain evidence="7">JCM 30846</strain>
    </source>
</reference>
<keyword evidence="4" id="KW-0812">Transmembrane</keyword>
<feature type="region of interest" description="Disordered" evidence="3">
    <location>
        <begin position="84"/>
        <end position="182"/>
    </location>
</feature>
<keyword evidence="1" id="KW-0805">Transcription regulation</keyword>
<feature type="compositionally biased region" description="Polar residues" evidence="3">
    <location>
        <begin position="257"/>
        <end position="268"/>
    </location>
</feature>
<feature type="compositionally biased region" description="Polar residues" evidence="3">
    <location>
        <begin position="154"/>
        <end position="164"/>
    </location>
</feature>
<evidence type="ECO:0000313" key="6">
    <source>
        <dbReference type="EMBL" id="GAA3722967.1"/>
    </source>
</evidence>
<dbReference type="Proteomes" id="UP001499884">
    <property type="component" value="Unassembled WGS sequence"/>
</dbReference>
<name>A0ABP7ET88_9ACTN</name>